<dbReference type="EMBL" id="CASHTH010002724">
    <property type="protein sequence ID" value="CAI8034329.1"/>
    <property type="molecule type" value="Genomic_DNA"/>
</dbReference>
<evidence type="ECO:0000313" key="3">
    <source>
        <dbReference type="Proteomes" id="UP001174909"/>
    </source>
</evidence>
<comment type="caution">
    <text evidence="2">The sequence shown here is derived from an EMBL/GenBank/DDBJ whole genome shotgun (WGS) entry which is preliminary data.</text>
</comment>
<dbReference type="Proteomes" id="UP001174909">
    <property type="component" value="Unassembled WGS sequence"/>
</dbReference>
<accession>A0AA35WVH0</accession>
<organism evidence="2 3">
    <name type="scientific">Geodia barretti</name>
    <name type="common">Barrett's horny sponge</name>
    <dbReference type="NCBI Taxonomy" id="519541"/>
    <lineage>
        <taxon>Eukaryota</taxon>
        <taxon>Metazoa</taxon>
        <taxon>Porifera</taxon>
        <taxon>Demospongiae</taxon>
        <taxon>Heteroscleromorpha</taxon>
        <taxon>Tetractinellida</taxon>
        <taxon>Astrophorina</taxon>
        <taxon>Geodiidae</taxon>
        <taxon>Geodia</taxon>
    </lineage>
</organism>
<dbReference type="AlphaFoldDB" id="A0AA35WVH0"/>
<name>A0AA35WVH0_GEOBA</name>
<evidence type="ECO:0000256" key="1">
    <source>
        <dbReference type="SAM" id="MobiDB-lite"/>
    </source>
</evidence>
<evidence type="ECO:0000313" key="2">
    <source>
        <dbReference type="EMBL" id="CAI8034329.1"/>
    </source>
</evidence>
<proteinExistence type="predicted"/>
<feature type="region of interest" description="Disordered" evidence="1">
    <location>
        <begin position="1"/>
        <end position="26"/>
    </location>
</feature>
<keyword evidence="3" id="KW-1185">Reference proteome</keyword>
<feature type="region of interest" description="Disordered" evidence="1">
    <location>
        <begin position="38"/>
        <end position="64"/>
    </location>
</feature>
<feature type="compositionally biased region" description="Basic and acidic residues" evidence="1">
    <location>
        <begin position="9"/>
        <end position="26"/>
    </location>
</feature>
<reference evidence="2" key="1">
    <citation type="submission" date="2023-03" db="EMBL/GenBank/DDBJ databases">
        <authorList>
            <person name="Steffen K."/>
            <person name="Cardenas P."/>
        </authorList>
    </citation>
    <scope>NUCLEOTIDE SEQUENCE</scope>
</reference>
<sequence length="140" mass="16639">MDTLKLSIRRREGRGEESSWKKTERNFDEEIAELHTKKRPLVTEKEREEEEERRKAEYKNENDRLKKRVDQVETENAKVLSENARLKRYIEELEKEKAVAATEKLTLQEKLAELKQIVQTHLQKTSSPEGREMITSSKEI</sequence>
<gene>
    <name evidence="2" type="ORF">GBAR_LOCUS19340</name>
</gene>
<protein>
    <submittedName>
        <fullName evidence="2">Uncharacterized protein</fullName>
    </submittedName>
</protein>